<evidence type="ECO:0000256" key="2">
    <source>
        <dbReference type="ARBA" id="ARBA00022485"/>
    </source>
</evidence>
<evidence type="ECO:0000313" key="8">
    <source>
        <dbReference type="EMBL" id="QSZ26975.1"/>
    </source>
</evidence>
<dbReference type="PANTHER" id="PTHR30352:SF13">
    <property type="entry name" value="GLYCYL-RADICAL ENZYME ACTIVATING ENZYME YJJW-RELATED"/>
    <property type="match status" value="1"/>
</dbReference>
<dbReference type="KEGG" id="aaut:ACETAC_08890"/>
<dbReference type="RefSeq" id="WP_284679665.1">
    <property type="nucleotide sequence ID" value="NZ_CP060096.1"/>
</dbReference>
<dbReference type="NCBIfam" id="TIGR02495">
    <property type="entry name" value="NrdG2"/>
    <property type="match status" value="1"/>
</dbReference>
<evidence type="ECO:0000259" key="7">
    <source>
        <dbReference type="PROSITE" id="PS51918"/>
    </source>
</evidence>
<evidence type="ECO:0000256" key="5">
    <source>
        <dbReference type="ARBA" id="ARBA00023004"/>
    </source>
</evidence>
<name>A0A975AV08_9THEO</name>
<dbReference type="SFLD" id="SFLDG01094">
    <property type="entry name" value="Uncharacterised_Radical_SAM_Su"/>
    <property type="match status" value="1"/>
</dbReference>
<comment type="cofactor">
    <cofactor evidence="1">
        <name>[4Fe-4S] cluster</name>
        <dbReference type="ChEBI" id="CHEBI:49883"/>
    </cofactor>
</comment>
<reference evidence="8" key="1">
    <citation type="submission" date="2020-08" db="EMBL/GenBank/DDBJ databases">
        <title>Genomic insights into the carbon and energy metabolism of the first obligate autotrophic acetogenic bacterium Aceticella autotrophica gen. nov., sp. nov.</title>
        <authorList>
            <person name="Toshchakov S.V."/>
            <person name="Elcheninov A.G."/>
            <person name="Kublanov I.V."/>
            <person name="Frolov E.N."/>
            <person name="Lebedinsky A.V."/>
        </authorList>
    </citation>
    <scope>NUCLEOTIDE SEQUENCE</scope>
    <source>
        <strain evidence="8">3443-3Ac</strain>
    </source>
</reference>
<dbReference type="InterPro" id="IPR013785">
    <property type="entry name" value="Aldolase_TIM"/>
</dbReference>
<dbReference type="CDD" id="cd01335">
    <property type="entry name" value="Radical_SAM"/>
    <property type="match status" value="1"/>
</dbReference>
<keyword evidence="9" id="KW-1185">Reference proteome</keyword>
<organism evidence="8 9">
    <name type="scientific">Aceticella autotrophica</name>
    <dbReference type="NCBI Taxonomy" id="2755338"/>
    <lineage>
        <taxon>Bacteria</taxon>
        <taxon>Bacillati</taxon>
        <taxon>Bacillota</taxon>
        <taxon>Clostridia</taxon>
        <taxon>Thermoanaerobacterales</taxon>
        <taxon>Thermoanaerobacteraceae</taxon>
        <taxon>Aceticella</taxon>
    </lineage>
</organism>
<dbReference type="InterPro" id="IPR034457">
    <property type="entry name" value="Organic_radical-activating"/>
</dbReference>
<dbReference type="GO" id="GO:0046872">
    <property type="term" value="F:metal ion binding"/>
    <property type="evidence" value="ECO:0007669"/>
    <property type="project" value="UniProtKB-KW"/>
</dbReference>
<dbReference type="Gene3D" id="3.20.20.70">
    <property type="entry name" value="Aldolase class I"/>
    <property type="match status" value="1"/>
</dbReference>
<keyword evidence="4" id="KW-0479">Metal-binding</keyword>
<dbReference type="InterPro" id="IPR012840">
    <property type="entry name" value="NrdG2"/>
</dbReference>
<keyword evidence="2" id="KW-0004">4Fe-4S</keyword>
<accession>A0A975AV08</accession>
<evidence type="ECO:0000256" key="1">
    <source>
        <dbReference type="ARBA" id="ARBA00001966"/>
    </source>
</evidence>
<gene>
    <name evidence="8" type="ORF">ACETAC_08890</name>
</gene>
<feature type="domain" description="Radical SAM core" evidence="7">
    <location>
        <begin position="13"/>
        <end position="222"/>
    </location>
</feature>
<dbReference type="PANTHER" id="PTHR30352">
    <property type="entry name" value="PYRUVATE FORMATE-LYASE-ACTIVATING ENZYME"/>
    <property type="match status" value="1"/>
</dbReference>
<protein>
    <submittedName>
        <fullName evidence="8">Anaerobic ribonucleoside-triphosphate reductase activating protein</fullName>
    </submittedName>
</protein>
<dbReference type="Pfam" id="PF04055">
    <property type="entry name" value="Radical_SAM"/>
    <property type="match status" value="1"/>
</dbReference>
<keyword evidence="5" id="KW-0408">Iron</keyword>
<sequence length="228" mass="25978">MIYDFIPVSFIDYPGKIAATVFVSGCNFRCPYCHNSSLISVREGICDEADIFKYLKNRKGRIDGVCITGGEPTLWKGLKNFTERVKALDLCVKLDTNGSRAEKLKELINEDLLDYIAMDIKAPLNKYGLFSNNESDISNVKLSVEIIKNSGKGYEFRTTVNEKILHIEDFISISKWLSPAKRYVLQGYKYNDDVLDKKLCGTKPCEIEFLEGIKKMFESNIEEVLIRV</sequence>
<evidence type="ECO:0000256" key="3">
    <source>
        <dbReference type="ARBA" id="ARBA00022691"/>
    </source>
</evidence>
<keyword evidence="6" id="KW-0411">Iron-sulfur</keyword>
<dbReference type="InterPro" id="IPR007197">
    <property type="entry name" value="rSAM"/>
</dbReference>
<dbReference type="Proteomes" id="UP000671913">
    <property type="component" value="Chromosome"/>
</dbReference>
<dbReference type="GO" id="GO:0051539">
    <property type="term" value="F:4 iron, 4 sulfur cluster binding"/>
    <property type="evidence" value="ECO:0007669"/>
    <property type="project" value="UniProtKB-KW"/>
</dbReference>
<evidence type="ECO:0000256" key="6">
    <source>
        <dbReference type="ARBA" id="ARBA00023014"/>
    </source>
</evidence>
<dbReference type="AlphaFoldDB" id="A0A975AV08"/>
<dbReference type="PROSITE" id="PS51918">
    <property type="entry name" value="RADICAL_SAM"/>
    <property type="match status" value="1"/>
</dbReference>
<dbReference type="EMBL" id="CP060096">
    <property type="protein sequence ID" value="QSZ26975.1"/>
    <property type="molecule type" value="Genomic_DNA"/>
</dbReference>
<proteinExistence type="predicted"/>
<keyword evidence="3" id="KW-0949">S-adenosyl-L-methionine</keyword>
<evidence type="ECO:0000256" key="4">
    <source>
        <dbReference type="ARBA" id="ARBA00022723"/>
    </source>
</evidence>
<dbReference type="GO" id="GO:0003824">
    <property type="term" value="F:catalytic activity"/>
    <property type="evidence" value="ECO:0007669"/>
    <property type="project" value="InterPro"/>
</dbReference>
<dbReference type="SUPFAM" id="SSF102114">
    <property type="entry name" value="Radical SAM enzymes"/>
    <property type="match status" value="1"/>
</dbReference>
<evidence type="ECO:0000313" key="9">
    <source>
        <dbReference type="Proteomes" id="UP000671913"/>
    </source>
</evidence>
<dbReference type="InterPro" id="IPR058240">
    <property type="entry name" value="rSAM_sf"/>
</dbReference>
<dbReference type="SFLD" id="SFLDS00029">
    <property type="entry name" value="Radical_SAM"/>
    <property type="match status" value="1"/>
</dbReference>